<organism evidence="1 2">
    <name type="scientific">Aquiluna borgnonia</name>
    <dbReference type="NCBI Taxonomy" id="2499157"/>
    <lineage>
        <taxon>Bacteria</taxon>
        <taxon>Bacillati</taxon>
        <taxon>Actinomycetota</taxon>
        <taxon>Actinomycetes</taxon>
        <taxon>Micrococcales</taxon>
        <taxon>Microbacteriaceae</taxon>
        <taxon>Luna cluster</taxon>
        <taxon>Luna-1 subcluster</taxon>
        <taxon>Aquiluna</taxon>
    </lineage>
</organism>
<dbReference type="AlphaFoldDB" id="A0A7D4QC20"/>
<dbReference type="EMBL" id="CP054056">
    <property type="protein sequence ID" value="QKJ25630.1"/>
    <property type="molecule type" value="Genomic_DNA"/>
</dbReference>
<proteinExistence type="predicted"/>
<evidence type="ECO:0000313" key="2">
    <source>
        <dbReference type="Proteomes" id="UP000501003"/>
    </source>
</evidence>
<protein>
    <submittedName>
        <fullName evidence="1">Uncharacterized protein</fullName>
    </submittedName>
</protein>
<dbReference type="KEGG" id="aqg:HRU87_05540"/>
<keyword evidence="2" id="KW-1185">Reference proteome</keyword>
<sequence>MATVLIAGLTTWGISSVGFALDFAYKAQKIQLVADATALIASESAVGLIAGFGCESAEAFAGEFDLALDTCRIVGFGAKVSLSQTHLLYELSAAASASPE</sequence>
<reference evidence="1 2" key="1">
    <citation type="submission" date="2020-05" db="EMBL/GenBank/DDBJ databases">
        <title>Aquirufa sp. strain 15G-AUS-rot a new Aquirufa species.</title>
        <authorList>
            <person name="Pitt A."/>
            <person name="Hahn M.W."/>
        </authorList>
    </citation>
    <scope>NUCLEOTIDE SEQUENCE [LARGE SCALE GENOMIC DNA]</scope>
    <source>
        <strain evidence="1 2">15G-AUS-rot</strain>
    </source>
</reference>
<accession>A0A7D4QC20</accession>
<evidence type="ECO:0000313" key="1">
    <source>
        <dbReference type="EMBL" id="QKJ25630.1"/>
    </source>
</evidence>
<name>A0A7D4QC20_9MICO</name>
<dbReference type="RefSeq" id="WP_173493927.1">
    <property type="nucleotide sequence ID" value="NZ_CP054056.1"/>
</dbReference>
<dbReference type="Proteomes" id="UP000501003">
    <property type="component" value="Chromosome"/>
</dbReference>
<gene>
    <name evidence="1" type="ORF">HRU87_05540</name>
</gene>